<proteinExistence type="predicted"/>
<dbReference type="AlphaFoldDB" id="A0A4R8FDL0"/>
<gene>
    <name evidence="1" type="ORF">DFO67_12313</name>
</gene>
<evidence type="ECO:0000313" key="2">
    <source>
        <dbReference type="Proteomes" id="UP000294489"/>
    </source>
</evidence>
<sequence>MTNGLQTALHMNDSVTQAQRLIGARLRDPRRRRQGCIIGIDQNRGQPALLIVWEGQGQAERVPLTTQELRTLVQACDTVPPSRRVWGNGHQGACLPASMPRLPAPPMGLVKDESHTAIDGPRFAFAQGSS</sequence>
<name>A0A4R8FDL0_9GAMM</name>
<evidence type="ECO:0000313" key="1">
    <source>
        <dbReference type="EMBL" id="TDX23809.1"/>
    </source>
</evidence>
<accession>A0A4R8FDL0</accession>
<dbReference type="EMBL" id="SOEC01000023">
    <property type="protein sequence ID" value="TDX23809.1"/>
    <property type="molecule type" value="Genomic_DNA"/>
</dbReference>
<comment type="caution">
    <text evidence="1">The sequence shown here is derived from an EMBL/GenBank/DDBJ whole genome shotgun (WGS) entry which is preliminary data.</text>
</comment>
<dbReference type="OrthoDB" id="6184294at2"/>
<reference evidence="1 2" key="1">
    <citation type="submission" date="2019-03" db="EMBL/GenBank/DDBJ databases">
        <title>Freshwater and sediment microbial communities from various areas in North America, analyzing microbe dynamics in response to fracking.</title>
        <authorList>
            <person name="Lamendella R."/>
        </authorList>
    </citation>
    <scope>NUCLEOTIDE SEQUENCE [LARGE SCALE GENOMIC DNA]</scope>
    <source>
        <strain evidence="1 2">6_TX</strain>
    </source>
</reference>
<organism evidence="1 2">
    <name type="scientific">Modicisalibacter xianhensis</name>
    <dbReference type="NCBI Taxonomy" id="442341"/>
    <lineage>
        <taxon>Bacteria</taxon>
        <taxon>Pseudomonadati</taxon>
        <taxon>Pseudomonadota</taxon>
        <taxon>Gammaproteobacteria</taxon>
        <taxon>Oceanospirillales</taxon>
        <taxon>Halomonadaceae</taxon>
        <taxon>Modicisalibacter</taxon>
    </lineage>
</organism>
<protein>
    <submittedName>
        <fullName evidence="1">Uncharacterized protein</fullName>
    </submittedName>
</protein>
<dbReference type="Proteomes" id="UP000294489">
    <property type="component" value="Unassembled WGS sequence"/>
</dbReference>